<protein>
    <submittedName>
        <fullName evidence="2">Uncharacterized protein</fullName>
    </submittedName>
</protein>
<feature type="compositionally biased region" description="Polar residues" evidence="1">
    <location>
        <begin position="1"/>
        <end position="36"/>
    </location>
</feature>
<reference evidence="2 3" key="1">
    <citation type="submission" date="2017-12" db="EMBL/GenBank/DDBJ databases">
        <authorList>
            <consortium name="DOE Joint Genome Institute"/>
            <person name="Haridas S."/>
            <person name="Kjaerbolling I."/>
            <person name="Vesth T.C."/>
            <person name="Frisvad J.C."/>
            <person name="Nybo J.L."/>
            <person name="Theobald S."/>
            <person name="Kuo A."/>
            <person name="Bowyer P."/>
            <person name="Matsuda Y."/>
            <person name="Mondo S."/>
            <person name="Lyhne E.K."/>
            <person name="Kogle M.E."/>
            <person name="Clum A."/>
            <person name="Lipzen A."/>
            <person name="Salamov A."/>
            <person name="Ngan C.Y."/>
            <person name="Daum C."/>
            <person name="Chiniquy J."/>
            <person name="Barry K."/>
            <person name="LaButti K."/>
            <person name="Simmons B.A."/>
            <person name="Magnuson J.K."/>
            <person name="Mortensen U.H."/>
            <person name="Larsen T.O."/>
            <person name="Grigoriev I.V."/>
            <person name="Baker S.E."/>
            <person name="Andersen M.R."/>
            <person name="Nordberg H.P."/>
            <person name="Cantor M.N."/>
            <person name="Hua S.X."/>
        </authorList>
    </citation>
    <scope>NUCLEOTIDE SEQUENCE [LARGE SCALE GENOMIC DNA]</scope>
    <source>
        <strain evidence="2 3">CBS 102.13</strain>
    </source>
</reference>
<dbReference type="EMBL" id="KZ559149">
    <property type="protein sequence ID" value="PLB36626.1"/>
    <property type="molecule type" value="Genomic_DNA"/>
</dbReference>
<proteinExistence type="predicted"/>
<dbReference type="GeneID" id="36520334"/>
<feature type="region of interest" description="Disordered" evidence="1">
    <location>
        <begin position="1"/>
        <end position="80"/>
    </location>
</feature>
<evidence type="ECO:0000313" key="3">
    <source>
        <dbReference type="Proteomes" id="UP000234585"/>
    </source>
</evidence>
<dbReference type="RefSeq" id="XP_024670638.1">
    <property type="nucleotide sequence ID" value="XM_024813174.1"/>
</dbReference>
<dbReference type="OrthoDB" id="4779541at2759"/>
<feature type="compositionally biased region" description="Low complexity" evidence="1">
    <location>
        <begin position="52"/>
        <end position="61"/>
    </location>
</feature>
<organism evidence="2 3">
    <name type="scientific">Aspergillus candidus</name>
    <dbReference type="NCBI Taxonomy" id="41067"/>
    <lineage>
        <taxon>Eukaryota</taxon>
        <taxon>Fungi</taxon>
        <taxon>Dikarya</taxon>
        <taxon>Ascomycota</taxon>
        <taxon>Pezizomycotina</taxon>
        <taxon>Eurotiomycetes</taxon>
        <taxon>Eurotiomycetidae</taxon>
        <taxon>Eurotiales</taxon>
        <taxon>Aspergillaceae</taxon>
        <taxon>Aspergillus</taxon>
        <taxon>Aspergillus subgen. Circumdati</taxon>
    </lineage>
</organism>
<gene>
    <name evidence="2" type="ORF">BDW47DRAFT_108174</name>
</gene>
<accession>A0A2I2F7M6</accession>
<evidence type="ECO:0000313" key="2">
    <source>
        <dbReference type="EMBL" id="PLB36626.1"/>
    </source>
</evidence>
<evidence type="ECO:0000256" key="1">
    <source>
        <dbReference type="SAM" id="MobiDB-lite"/>
    </source>
</evidence>
<dbReference type="Proteomes" id="UP000234585">
    <property type="component" value="Unassembled WGS sequence"/>
</dbReference>
<sequence>MTTQPPHYSSTFGTPHQDPSSTTPTGTHLTGANQAASEHDTTGVGHQTAPVSSSHQTSSTGAGAGGSEAAKKGEQLGQGVHSTVAGIHGFGESLRGGLNAAVDKAFGHDEGVAKNANIAEKGEREVQSGHFSGH</sequence>
<keyword evidence="3" id="KW-1185">Reference proteome</keyword>
<dbReference type="STRING" id="41067.A0A2I2F7M6"/>
<dbReference type="AlphaFoldDB" id="A0A2I2F7M6"/>
<name>A0A2I2F7M6_ASPCN</name>